<reference evidence="2" key="1">
    <citation type="submission" date="2022-11" db="UniProtKB">
        <authorList>
            <consortium name="WormBaseParasite"/>
        </authorList>
    </citation>
    <scope>IDENTIFICATION</scope>
</reference>
<accession>A0A915I8G5</accession>
<organism evidence="1 2">
    <name type="scientific">Romanomermis culicivorax</name>
    <name type="common">Nematode worm</name>
    <dbReference type="NCBI Taxonomy" id="13658"/>
    <lineage>
        <taxon>Eukaryota</taxon>
        <taxon>Metazoa</taxon>
        <taxon>Ecdysozoa</taxon>
        <taxon>Nematoda</taxon>
        <taxon>Enoplea</taxon>
        <taxon>Dorylaimia</taxon>
        <taxon>Mermithida</taxon>
        <taxon>Mermithoidea</taxon>
        <taxon>Mermithidae</taxon>
        <taxon>Romanomermis</taxon>
    </lineage>
</organism>
<name>A0A915I8G5_ROMCU</name>
<dbReference type="WBParaSite" id="nRc.2.0.1.t09620-RA">
    <property type="protein sequence ID" value="nRc.2.0.1.t09620-RA"/>
    <property type="gene ID" value="nRc.2.0.1.g09620"/>
</dbReference>
<dbReference type="AlphaFoldDB" id="A0A915I8G5"/>
<protein>
    <submittedName>
        <fullName evidence="2">Uncharacterized protein</fullName>
    </submittedName>
</protein>
<dbReference type="Proteomes" id="UP000887565">
    <property type="component" value="Unplaced"/>
</dbReference>
<sequence>MNENIIATHGTNREKYKQPILNYAKRAQLIVSQDVRSYVVGVCGFGYNVNLMRIHFHEEFDATRR</sequence>
<keyword evidence="1" id="KW-1185">Reference proteome</keyword>
<evidence type="ECO:0000313" key="2">
    <source>
        <dbReference type="WBParaSite" id="nRc.2.0.1.t09620-RA"/>
    </source>
</evidence>
<proteinExistence type="predicted"/>
<evidence type="ECO:0000313" key="1">
    <source>
        <dbReference type="Proteomes" id="UP000887565"/>
    </source>
</evidence>